<keyword evidence="2" id="KW-0812">Transmembrane</keyword>
<keyword evidence="2" id="KW-1133">Transmembrane helix</keyword>
<sequence>MSLLKFIFSKTFVIQLVLAAIALVVIAFLAMQWLEFTTNQDERIEVPNLASLSLDDVEDKLSEMDLRYEILDSANFNPDYPRYAVIDQVPLPGKYVKENRKIYLTLNPSGYRKVVVPDLIRRTRRQAEPTLRSLGFVIGTISYKPDIAKDAVLELRHKGKLIEPGDELMKTSVIDLVLGDDSGQSFGNEMDEDTLEINEPETETTNDEF</sequence>
<evidence type="ECO:0000256" key="2">
    <source>
        <dbReference type="SAM" id="Phobius"/>
    </source>
</evidence>
<keyword evidence="2" id="KW-0472">Membrane</keyword>
<evidence type="ECO:0000313" key="5">
    <source>
        <dbReference type="Proteomes" id="UP001179363"/>
    </source>
</evidence>
<gene>
    <name evidence="4" type="ORF">L1I30_12305</name>
</gene>
<dbReference type="Pfam" id="PF03793">
    <property type="entry name" value="PASTA"/>
    <property type="match status" value="1"/>
</dbReference>
<dbReference type="Proteomes" id="UP001179363">
    <property type="component" value="Unassembled WGS sequence"/>
</dbReference>
<protein>
    <submittedName>
        <fullName evidence="4">PASTA domain-containing protein</fullName>
    </submittedName>
</protein>
<accession>A0ABS9EHW4</accession>
<keyword evidence="5" id="KW-1185">Reference proteome</keyword>
<evidence type="ECO:0000259" key="3">
    <source>
        <dbReference type="PROSITE" id="PS51178"/>
    </source>
</evidence>
<evidence type="ECO:0000313" key="4">
    <source>
        <dbReference type="EMBL" id="MCF4102452.1"/>
    </source>
</evidence>
<feature type="region of interest" description="Disordered" evidence="1">
    <location>
        <begin position="183"/>
        <end position="209"/>
    </location>
</feature>
<name>A0ABS9EHW4_9FLAO</name>
<reference evidence="4" key="1">
    <citation type="submission" date="2022-01" db="EMBL/GenBank/DDBJ databases">
        <title>Gillisia lutea sp. nov., isolated from marine plastic residues from the Malvarosa beach (Valencia, Spain).</title>
        <authorList>
            <person name="Vidal-Verdu A."/>
            <person name="Molina-Menor E."/>
            <person name="Satari L."/>
            <person name="Pascual J."/>
            <person name="Pereto J."/>
            <person name="Porcar M."/>
        </authorList>
    </citation>
    <scope>NUCLEOTIDE SEQUENCE</scope>
    <source>
        <strain evidence="4">M10.2A</strain>
    </source>
</reference>
<feature type="domain" description="PASTA" evidence="3">
    <location>
        <begin position="40"/>
        <end position="108"/>
    </location>
</feature>
<dbReference type="SMART" id="SM00740">
    <property type="entry name" value="PASTA"/>
    <property type="match status" value="2"/>
</dbReference>
<proteinExistence type="predicted"/>
<organism evidence="4 5">
    <name type="scientific">Gillisia lutea</name>
    <dbReference type="NCBI Taxonomy" id="2909668"/>
    <lineage>
        <taxon>Bacteria</taxon>
        <taxon>Pseudomonadati</taxon>
        <taxon>Bacteroidota</taxon>
        <taxon>Flavobacteriia</taxon>
        <taxon>Flavobacteriales</taxon>
        <taxon>Flavobacteriaceae</taxon>
        <taxon>Gillisia</taxon>
    </lineage>
</organism>
<dbReference type="EMBL" id="JAKGTH010000010">
    <property type="protein sequence ID" value="MCF4102452.1"/>
    <property type="molecule type" value="Genomic_DNA"/>
</dbReference>
<dbReference type="PROSITE" id="PS51178">
    <property type="entry name" value="PASTA"/>
    <property type="match status" value="1"/>
</dbReference>
<feature type="compositionally biased region" description="Acidic residues" evidence="1">
    <location>
        <begin position="189"/>
        <end position="209"/>
    </location>
</feature>
<dbReference type="Gene3D" id="3.30.10.20">
    <property type="match status" value="2"/>
</dbReference>
<feature type="transmembrane region" description="Helical" evidence="2">
    <location>
        <begin position="12"/>
        <end position="34"/>
    </location>
</feature>
<dbReference type="InterPro" id="IPR005543">
    <property type="entry name" value="PASTA_dom"/>
</dbReference>
<dbReference type="SUPFAM" id="SSF54184">
    <property type="entry name" value="Penicillin-binding protein 2x (pbp-2x), c-terminal domain"/>
    <property type="match status" value="1"/>
</dbReference>
<comment type="caution">
    <text evidence="4">The sequence shown here is derived from an EMBL/GenBank/DDBJ whole genome shotgun (WGS) entry which is preliminary data.</text>
</comment>
<evidence type="ECO:0000256" key="1">
    <source>
        <dbReference type="SAM" id="MobiDB-lite"/>
    </source>
</evidence>
<dbReference type="CDD" id="cd06577">
    <property type="entry name" value="PASTA_pknB"/>
    <property type="match status" value="2"/>
</dbReference>
<dbReference type="RefSeq" id="WP_236134594.1">
    <property type="nucleotide sequence ID" value="NZ_JAKGTH010000010.1"/>
</dbReference>